<organism evidence="3 4">
    <name type="scientific">Streptomyces sp. 900116325</name>
    <dbReference type="NCBI Taxonomy" id="3154295"/>
    <lineage>
        <taxon>Bacteria</taxon>
        <taxon>Bacillati</taxon>
        <taxon>Actinomycetota</taxon>
        <taxon>Actinomycetes</taxon>
        <taxon>Kitasatosporales</taxon>
        <taxon>Streptomycetaceae</taxon>
        <taxon>Streptomyces</taxon>
    </lineage>
</organism>
<accession>A0ABV2UME2</accession>
<evidence type="ECO:0000313" key="4">
    <source>
        <dbReference type="Proteomes" id="UP001550044"/>
    </source>
</evidence>
<dbReference type="SUPFAM" id="SSF52402">
    <property type="entry name" value="Adenine nucleotide alpha hydrolases-like"/>
    <property type="match status" value="2"/>
</dbReference>
<evidence type="ECO:0000259" key="2">
    <source>
        <dbReference type="Pfam" id="PF00582"/>
    </source>
</evidence>
<dbReference type="PANTHER" id="PTHR46268">
    <property type="entry name" value="STRESS RESPONSE PROTEIN NHAX"/>
    <property type="match status" value="1"/>
</dbReference>
<name>A0ABV2UME2_9ACTN</name>
<proteinExistence type="inferred from homology"/>
<dbReference type="PANTHER" id="PTHR46268:SF6">
    <property type="entry name" value="UNIVERSAL STRESS PROTEIN UP12"/>
    <property type="match status" value="1"/>
</dbReference>
<protein>
    <submittedName>
        <fullName evidence="3">Universal stress protein</fullName>
    </submittedName>
</protein>
<dbReference type="PRINTS" id="PR01438">
    <property type="entry name" value="UNVRSLSTRESS"/>
</dbReference>
<dbReference type="InterPro" id="IPR006016">
    <property type="entry name" value="UspA"/>
</dbReference>
<sequence length="304" mass="31558">MTSNASGPPRHGVVVVGTDGSAAAGSALLWAAAEAARREGPLRIVHGTDTENRAAHLSVGTLDRIGKAGRELLERAAAEVTRHYPGVEVTTELSRSKPAAALRSAAGTDGTIVVGSRGLGGFSALLLGSVGLQVAAEGEVPVVVVRDDGQRARAGVVLAALGGAADLECVRHAARAAELRKASLRMLSVWNVFQYVGLVTPLMDDVDEIAHRRSSEISTVADRIREEFPGLTVTTDVEKGNSTAGVLVEASRDADLVVMAGGRGPRLFGPSLARVTHAVLHHAHCPVLLVPRARGAAEPEQEKS</sequence>
<dbReference type="Gene3D" id="3.40.50.620">
    <property type="entry name" value="HUPs"/>
    <property type="match status" value="2"/>
</dbReference>
<dbReference type="InterPro" id="IPR014729">
    <property type="entry name" value="Rossmann-like_a/b/a_fold"/>
</dbReference>
<evidence type="ECO:0000313" key="3">
    <source>
        <dbReference type="EMBL" id="MET8439017.1"/>
    </source>
</evidence>
<gene>
    <name evidence="3" type="ORF">ABZV61_41430</name>
</gene>
<feature type="domain" description="UspA" evidence="2">
    <location>
        <begin position="158"/>
        <end position="291"/>
    </location>
</feature>
<dbReference type="Proteomes" id="UP001550044">
    <property type="component" value="Unassembled WGS sequence"/>
</dbReference>
<dbReference type="RefSeq" id="WP_356713443.1">
    <property type="nucleotide sequence ID" value="NZ_JBEXIP010000082.1"/>
</dbReference>
<dbReference type="Pfam" id="PF00582">
    <property type="entry name" value="Usp"/>
    <property type="match status" value="2"/>
</dbReference>
<dbReference type="EMBL" id="JBEXIP010000082">
    <property type="protein sequence ID" value="MET8439017.1"/>
    <property type="molecule type" value="Genomic_DNA"/>
</dbReference>
<feature type="domain" description="UspA" evidence="2">
    <location>
        <begin position="14"/>
        <end position="146"/>
    </location>
</feature>
<comment type="caution">
    <text evidence="3">The sequence shown here is derived from an EMBL/GenBank/DDBJ whole genome shotgun (WGS) entry which is preliminary data.</text>
</comment>
<dbReference type="InterPro" id="IPR006015">
    <property type="entry name" value="Universal_stress_UspA"/>
</dbReference>
<reference evidence="3 4" key="1">
    <citation type="submission" date="2024-06" db="EMBL/GenBank/DDBJ databases">
        <title>The Natural Products Discovery Center: Release of the First 8490 Sequenced Strains for Exploring Actinobacteria Biosynthetic Diversity.</title>
        <authorList>
            <person name="Kalkreuter E."/>
            <person name="Kautsar S.A."/>
            <person name="Yang D."/>
            <person name="Bader C.D."/>
            <person name="Teijaro C.N."/>
            <person name="Fluegel L."/>
            <person name="Davis C.M."/>
            <person name="Simpson J.R."/>
            <person name="Lauterbach L."/>
            <person name="Steele A.D."/>
            <person name="Gui C."/>
            <person name="Meng S."/>
            <person name="Li G."/>
            <person name="Viehrig K."/>
            <person name="Ye F."/>
            <person name="Su P."/>
            <person name="Kiefer A.F."/>
            <person name="Nichols A."/>
            <person name="Cepeda A.J."/>
            <person name="Yan W."/>
            <person name="Fan B."/>
            <person name="Jiang Y."/>
            <person name="Adhikari A."/>
            <person name="Zheng C.-J."/>
            <person name="Schuster L."/>
            <person name="Cowan T.M."/>
            <person name="Smanski M.J."/>
            <person name="Chevrette M.G."/>
            <person name="De Carvalho L.P.S."/>
            <person name="Shen B."/>
        </authorList>
    </citation>
    <scope>NUCLEOTIDE SEQUENCE [LARGE SCALE GENOMIC DNA]</scope>
    <source>
        <strain evidence="3 4">NPDC005137</strain>
    </source>
</reference>
<comment type="similarity">
    <text evidence="1">Belongs to the universal stress protein A family.</text>
</comment>
<keyword evidence="4" id="KW-1185">Reference proteome</keyword>
<evidence type="ECO:0000256" key="1">
    <source>
        <dbReference type="ARBA" id="ARBA00008791"/>
    </source>
</evidence>